<dbReference type="EMBL" id="JAHRIN010070400">
    <property type="protein sequence ID" value="MEQ2216374.1"/>
    <property type="molecule type" value="Genomic_DNA"/>
</dbReference>
<gene>
    <name evidence="1" type="ORF">XENOCAPTIV_015355</name>
</gene>
<proteinExistence type="predicted"/>
<comment type="caution">
    <text evidence="1">The sequence shown here is derived from an EMBL/GenBank/DDBJ whole genome shotgun (WGS) entry which is preliminary data.</text>
</comment>
<evidence type="ECO:0000313" key="2">
    <source>
        <dbReference type="Proteomes" id="UP001434883"/>
    </source>
</evidence>
<protein>
    <submittedName>
        <fullName evidence="1">Uncharacterized protein</fullName>
    </submittedName>
</protein>
<keyword evidence="2" id="KW-1185">Reference proteome</keyword>
<reference evidence="1 2" key="1">
    <citation type="submission" date="2021-06" db="EMBL/GenBank/DDBJ databases">
        <authorList>
            <person name="Palmer J.M."/>
        </authorList>
    </citation>
    <scope>NUCLEOTIDE SEQUENCE [LARGE SCALE GENOMIC DNA]</scope>
    <source>
        <strain evidence="1 2">XC_2019</strain>
        <tissue evidence="1">Muscle</tissue>
    </source>
</reference>
<feature type="non-terminal residue" evidence="1">
    <location>
        <position position="1"/>
    </location>
</feature>
<sequence length="128" mass="14287">VPGLPVWKNCRRHRCKHVGRLVKLKLYLARSTSISWTRNGLLFSFVVSRCLLDPIDTCLTSVTGLDLGFHTCPHCFSRLRQRGANLQRLRTLPPGTSACRTTGCGSCRDWPGKCQISGKENVCPEGFL</sequence>
<dbReference type="Proteomes" id="UP001434883">
    <property type="component" value="Unassembled WGS sequence"/>
</dbReference>
<organism evidence="1 2">
    <name type="scientific">Xenoophorus captivus</name>
    <dbReference type="NCBI Taxonomy" id="1517983"/>
    <lineage>
        <taxon>Eukaryota</taxon>
        <taxon>Metazoa</taxon>
        <taxon>Chordata</taxon>
        <taxon>Craniata</taxon>
        <taxon>Vertebrata</taxon>
        <taxon>Euteleostomi</taxon>
        <taxon>Actinopterygii</taxon>
        <taxon>Neopterygii</taxon>
        <taxon>Teleostei</taxon>
        <taxon>Neoteleostei</taxon>
        <taxon>Acanthomorphata</taxon>
        <taxon>Ovalentaria</taxon>
        <taxon>Atherinomorphae</taxon>
        <taxon>Cyprinodontiformes</taxon>
        <taxon>Goodeidae</taxon>
        <taxon>Xenoophorus</taxon>
    </lineage>
</organism>
<accession>A0ABV0S7W1</accession>
<name>A0ABV0S7W1_9TELE</name>
<evidence type="ECO:0000313" key="1">
    <source>
        <dbReference type="EMBL" id="MEQ2216374.1"/>
    </source>
</evidence>